<feature type="region of interest" description="Disordered" evidence="1">
    <location>
        <begin position="197"/>
        <end position="219"/>
    </location>
</feature>
<accession>A0ABD3QJM2</accession>
<dbReference type="Proteomes" id="UP001530315">
    <property type="component" value="Unassembled WGS sequence"/>
</dbReference>
<dbReference type="SUPFAM" id="SSF52113">
    <property type="entry name" value="BRCT domain"/>
    <property type="match status" value="1"/>
</dbReference>
<sequence>MRGRRVGDELASMLIKRDAIATDIRPWNGHSAIMSPLTCDVGTYSIVGPSDDVTRGDSLEPEFGLSIEYGESEVPGTLLPSPGLTLPSRLSAMDDFGHREQRSSLEAEDNLSIGPKRVSSSPNKSRRGERYSEREDSLFGPPAHKKLCVYNEPDSMQNKVGAFMTDIRPLSVQSEPVMSPLTFDVRTHPIAAPTEEITRRDSSKSFGTRNACPPQDQTTQSATTKTLYVAYDVLDPVEIRALEIMHHQGFLRVVLDGIQGVTIGPGRCQSPFPAILVTHGVDKSGGITTCYRSCSYLTAVALGALVVDARWLIDSQHAGFLLDCEKYKIRSDLESHSSLTAAPLTLFHKLDGITLGLLKDLDSSPPAKSKERSVSQVNSQLRLETRRITSQEIESLVNIIGGRIITDELTYSDILLVDDWMTFNQITKALQRILAFSNVNRWSIRKCQIAELSDFVEKNLAGHCRGGIHATIPIIRSKWLEDSICLKSLLCLDSYCLGILCP</sequence>
<dbReference type="AlphaFoldDB" id="A0ABD3QJM2"/>
<evidence type="ECO:0000313" key="3">
    <source>
        <dbReference type="EMBL" id="KAL3800084.1"/>
    </source>
</evidence>
<evidence type="ECO:0000256" key="1">
    <source>
        <dbReference type="SAM" id="MobiDB-lite"/>
    </source>
</evidence>
<comment type="caution">
    <text evidence="3">The sequence shown here is derived from an EMBL/GenBank/DDBJ whole genome shotgun (WGS) entry which is preliminary data.</text>
</comment>
<dbReference type="InterPro" id="IPR001357">
    <property type="entry name" value="BRCT_dom"/>
</dbReference>
<organism evidence="3 4">
    <name type="scientific">Stephanodiscus triporus</name>
    <dbReference type="NCBI Taxonomy" id="2934178"/>
    <lineage>
        <taxon>Eukaryota</taxon>
        <taxon>Sar</taxon>
        <taxon>Stramenopiles</taxon>
        <taxon>Ochrophyta</taxon>
        <taxon>Bacillariophyta</taxon>
        <taxon>Coscinodiscophyceae</taxon>
        <taxon>Thalassiosirophycidae</taxon>
        <taxon>Stephanodiscales</taxon>
        <taxon>Stephanodiscaceae</taxon>
        <taxon>Stephanodiscus</taxon>
    </lineage>
</organism>
<feature type="compositionally biased region" description="Basic and acidic residues" evidence="1">
    <location>
        <begin position="126"/>
        <end position="137"/>
    </location>
</feature>
<keyword evidence="4" id="KW-1185">Reference proteome</keyword>
<proteinExistence type="predicted"/>
<feature type="region of interest" description="Disordered" evidence="1">
    <location>
        <begin position="99"/>
        <end position="139"/>
    </location>
</feature>
<protein>
    <recommendedName>
        <fullName evidence="2">BRCT domain-containing protein</fullName>
    </recommendedName>
</protein>
<dbReference type="InterPro" id="IPR036420">
    <property type="entry name" value="BRCT_dom_sf"/>
</dbReference>
<dbReference type="Gene3D" id="3.40.50.10190">
    <property type="entry name" value="BRCT domain"/>
    <property type="match status" value="1"/>
</dbReference>
<dbReference type="PROSITE" id="PS50172">
    <property type="entry name" value="BRCT"/>
    <property type="match status" value="1"/>
</dbReference>
<evidence type="ECO:0000313" key="4">
    <source>
        <dbReference type="Proteomes" id="UP001530315"/>
    </source>
</evidence>
<evidence type="ECO:0000259" key="2">
    <source>
        <dbReference type="PROSITE" id="PS50172"/>
    </source>
</evidence>
<feature type="domain" description="BRCT" evidence="2">
    <location>
        <begin position="392"/>
        <end position="497"/>
    </location>
</feature>
<name>A0ABD3QJM2_9STRA</name>
<reference evidence="3 4" key="1">
    <citation type="submission" date="2024-10" db="EMBL/GenBank/DDBJ databases">
        <title>Updated reference genomes for cyclostephanoid diatoms.</title>
        <authorList>
            <person name="Roberts W.R."/>
            <person name="Alverson A.J."/>
        </authorList>
    </citation>
    <scope>NUCLEOTIDE SEQUENCE [LARGE SCALE GENOMIC DNA]</scope>
    <source>
        <strain evidence="3 4">AJA276-08</strain>
    </source>
</reference>
<gene>
    <name evidence="3" type="ORF">ACHAW5_004451</name>
</gene>
<dbReference type="EMBL" id="JALLAZ020000230">
    <property type="protein sequence ID" value="KAL3800084.1"/>
    <property type="molecule type" value="Genomic_DNA"/>
</dbReference>